<evidence type="ECO:0000256" key="1">
    <source>
        <dbReference type="SAM" id="MobiDB-lite"/>
    </source>
</evidence>
<comment type="caution">
    <text evidence="2">The sequence shown here is derived from an EMBL/GenBank/DDBJ whole genome shotgun (WGS) entry which is preliminary data.</text>
</comment>
<protein>
    <submittedName>
        <fullName evidence="2">Uncharacterized protein</fullName>
    </submittedName>
</protein>
<dbReference type="AlphaFoldDB" id="X6MV69"/>
<feature type="region of interest" description="Disordered" evidence="1">
    <location>
        <begin position="57"/>
        <end position="80"/>
    </location>
</feature>
<gene>
    <name evidence="2" type="ORF">RFI_19567</name>
</gene>
<name>X6MV69_RETFI</name>
<feature type="non-terminal residue" evidence="2">
    <location>
        <position position="105"/>
    </location>
</feature>
<reference evidence="2 3" key="1">
    <citation type="journal article" date="2013" name="Curr. Biol.">
        <title>The Genome of the Foraminiferan Reticulomyxa filosa.</title>
        <authorList>
            <person name="Glockner G."/>
            <person name="Hulsmann N."/>
            <person name="Schleicher M."/>
            <person name="Noegel A.A."/>
            <person name="Eichinger L."/>
            <person name="Gallinger C."/>
            <person name="Pawlowski J."/>
            <person name="Sierra R."/>
            <person name="Euteneuer U."/>
            <person name="Pillet L."/>
            <person name="Moustafa A."/>
            <person name="Platzer M."/>
            <person name="Groth M."/>
            <person name="Szafranski K."/>
            <person name="Schliwa M."/>
        </authorList>
    </citation>
    <scope>NUCLEOTIDE SEQUENCE [LARGE SCALE GENOMIC DNA]</scope>
</reference>
<organism evidence="2 3">
    <name type="scientific">Reticulomyxa filosa</name>
    <dbReference type="NCBI Taxonomy" id="46433"/>
    <lineage>
        <taxon>Eukaryota</taxon>
        <taxon>Sar</taxon>
        <taxon>Rhizaria</taxon>
        <taxon>Retaria</taxon>
        <taxon>Foraminifera</taxon>
        <taxon>Monothalamids</taxon>
        <taxon>Reticulomyxidae</taxon>
        <taxon>Reticulomyxa</taxon>
    </lineage>
</organism>
<proteinExistence type="predicted"/>
<dbReference type="EMBL" id="ASPP01016074">
    <property type="protein sequence ID" value="ETO17749.1"/>
    <property type="molecule type" value="Genomic_DNA"/>
</dbReference>
<sequence>MDKNCLLGKTAKMTKQKLKKYYNSQDKLVPLFDDPPQSIGTCYVRLVLLTRQQFQERKDKISNKQEEKEDSDHKIREENEKWPNTMDYSLIYSKQKTIELENIWR</sequence>
<evidence type="ECO:0000313" key="2">
    <source>
        <dbReference type="EMBL" id="ETO17749.1"/>
    </source>
</evidence>
<keyword evidence="3" id="KW-1185">Reference proteome</keyword>
<evidence type="ECO:0000313" key="3">
    <source>
        <dbReference type="Proteomes" id="UP000023152"/>
    </source>
</evidence>
<accession>X6MV69</accession>
<dbReference type="Proteomes" id="UP000023152">
    <property type="component" value="Unassembled WGS sequence"/>
</dbReference>